<evidence type="ECO:0000256" key="2">
    <source>
        <dbReference type="ARBA" id="ARBA00023027"/>
    </source>
</evidence>
<dbReference type="InterPro" id="IPR029753">
    <property type="entry name" value="D-isomer_DH_CS"/>
</dbReference>
<dbReference type="InterPro" id="IPR036291">
    <property type="entry name" value="NAD(P)-bd_dom_sf"/>
</dbReference>
<dbReference type="PANTHER" id="PTHR43333:SF1">
    <property type="entry name" value="D-ISOMER SPECIFIC 2-HYDROXYACID DEHYDROGENASE NAD-BINDING DOMAIN-CONTAINING PROTEIN"/>
    <property type="match status" value="1"/>
</dbReference>
<evidence type="ECO:0000256" key="1">
    <source>
        <dbReference type="ARBA" id="ARBA00023002"/>
    </source>
</evidence>
<dbReference type="EMBL" id="UWPJ01000005">
    <property type="protein sequence ID" value="VCU68061.1"/>
    <property type="molecule type" value="Genomic_DNA"/>
</dbReference>
<reference evidence="4 5" key="1">
    <citation type="submission" date="2018-10" db="EMBL/GenBank/DDBJ databases">
        <authorList>
            <person name="Criscuolo A."/>
        </authorList>
    </citation>
    <scope>NUCLEOTIDE SEQUENCE [LARGE SCALE GENOMIC DNA]</scope>
    <source>
        <strain evidence="4">DnA1</strain>
    </source>
</reference>
<dbReference type="CDD" id="cd12164">
    <property type="entry name" value="GDH_like_2"/>
    <property type="match status" value="1"/>
</dbReference>
<dbReference type="InterPro" id="IPR006140">
    <property type="entry name" value="D-isomer_DH_NAD-bd"/>
</dbReference>
<dbReference type="EC" id="1.1.1.79" evidence="4"/>
<dbReference type="Gene3D" id="3.40.50.720">
    <property type="entry name" value="NAD(P)-binding Rossmann-like Domain"/>
    <property type="match status" value="2"/>
</dbReference>
<dbReference type="RefSeq" id="WP_124077297.1">
    <property type="nucleotide sequence ID" value="NZ_UWPJ01000005.1"/>
</dbReference>
<dbReference type="GO" id="GO:0051287">
    <property type="term" value="F:NAD binding"/>
    <property type="evidence" value="ECO:0007669"/>
    <property type="project" value="InterPro"/>
</dbReference>
<organism evidence="4 5">
    <name type="scientific">Pigmentiphaga humi</name>
    <dbReference type="NCBI Taxonomy" id="2478468"/>
    <lineage>
        <taxon>Bacteria</taxon>
        <taxon>Pseudomonadati</taxon>
        <taxon>Pseudomonadota</taxon>
        <taxon>Betaproteobacteria</taxon>
        <taxon>Burkholderiales</taxon>
        <taxon>Alcaligenaceae</taxon>
        <taxon>Pigmentiphaga</taxon>
    </lineage>
</organism>
<accession>A0A3P4AX16</accession>
<dbReference type="GO" id="GO:0030267">
    <property type="term" value="F:glyoxylate reductase (NADPH) activity"/>
    <property type="evidence" value="ECO:0007669"/>
    <property type="project" value="UniProtKB-EC"/>
</dbReference>
<dbReference type="OrthoDB" id="9787219at2"/>
<evidence type="ECO:0000313" key="5">
    <source>
        <dbReference type="Proteomes" id="UP000277294"/>
    </source>
</evidence>
<feature type="domain" description="D-isomer specific 2-hydroxyacid dehydrogenase NAD-binding" evidence="3">
    <location>
        <begin position="108"/>
        <end position="278"/>
    </location>
</feature>
<dbReference type="Proteomes" id="UP000277294">
    <property type="component" value="Unassembled WGS sequence"/>
</dbReference>
<dbReference type="SUPFAM" id="SSF51735">
    <property type="entry name" value="NAD(P)-binding Rossmann-fold domains"/>
    <property type="match status" value="1"/>
</dbReference>
<proteinExistence type="predicted"/>
<evidence type="ECO:0000259" key="3">
    <source>
        <dbReference type="Pfam" id="PF02826"/>
    </source>
</evidence>
<dbReference type="PROSITE" id="PS00671">
    <property type="entry name" value="D_2_HYDROXYACID_DH_3"/>
    <property type="match status" value="1"/>
</dbReference>
<evidence type="ECO:0000313" key="4">
    <source>
        <dbReference type="EMBL" id="VCU68061.1"/>
    </source>
</evidence>
<name>A0A3P4AX16_9BURK</name>
<dbReference type="Pfam" id="PF02826">
    <property type="entry name" value="2-Hacid_dh_C"/>
    <property type="match status" value="1"/>
</dbReference>
<dbReference type="AlphaFoldDB" id="A0A3P4AX16"/>
<keyword evidence="5" id="KW-1185">Reference proteome</keyword>
<keyword evidence="4" id="KW-0670">Pyruvate</keyword>
<protein>
    <submittedName>
        <fullName evidence="4">Glyoxylate/hydroxypyruvate reductase A</fullName>
        <ecNumber evidence="4">1.1.1.79</ecNumber>
    </submittedName>
</protein>
<keyword evidence="1 4" id="KW-0560">Oxidoreductase</keyword>
<gene>
    <name evidence="4" type="primary">ghrA_1</name>
    <name evidence="4" type="ORF">PIGHUM_00108</name>
</gene>
<sequence>MDILLATAGVDEAPWLLALREALPAARVRSWQPGDDAPADYLLYWKAPEQALADRPGLKAVFNLGAGVDALLAAMREHPGLVTHRVPVVRLEDAGMARQMAEYALYCALRYQRRFDAYEEQARERVWRPLEPYRAEAFTIGVLGAGQLGLPVAQALAAQGFPLRLYSRTERSVPGIETYAGPDALIRFASGARMLVNLLPDTPATAGVLSARVFDAMAEGGYVVNLARGPHLVDTDLLEALARGKLARAALDVFREEPLPQDHPFWRHPRIDITPHISALSLVDESVAQIAGRIARHEAGEPLRGLDWRRGY</sequence>
<keyword evidence="2" id="KW-0520">NAD</keyword>
<dbReference type="PANTHER" id="PTHR43333">
    <property type="entry name" value="2-HACID_DH_C DOMAIN-CONTAINING PROTEIN"/>
    <property type="match status" value="1"/>
</dbReference>